<evidence type="ECO:0000313" key="2">
    <source>
        <dbReference type="EMBL" id="CCQ44406.1"/>
    </source>
</evidence>
<reference evidence="3" key="1">
    <citation type="journal article" date="2014" name="Genome Announc.">
        <title>Genome Sequence of Arthrobacter siccitolerans 4J27, a Xeroprotectant-Producing Desiccation-Tolerant Microorganism.</title>
        <authorList>
            <person name="Manzanera M."/>
            <person name="Santa-Cruz-Calvo L."/>
            <person name="Vilchez J.I."/>
            <person name="Garcia-Fontana C."/>
            <person name="Silva-Castro G.A."/>
            <person name="Calvo C."/>
            <person name="Gonzalez-Lopez J."/>
        </authorList>
    </citation>
    <scope>NUCLEOTIDE SEQUENCE [LARGE SCALE GENOMIC DNA]</scope>
    <source>
        <strain evidence="3">4J27</strain>
    </source>
</reference>
<dbReference type="EMBL" id="CAQI01000026">
    <property type="protein sequence ID" value="CCQ44406.1"/>
    <property type="molecule type" value="Genomic_DNA"/>
</dbReference>
<evidence type="ECO:0000313" key="3">
    <source>
        <dbReference type="Proteomes" id="UP000035722"/>
    </source>
</evidence>
<accession>A0A024GY56</accession>
<dbReference type="PANTHER" id="PTHR30543">
    <property type="entry name" value="CHROMATE REDUCTASE"/>
    <property type="match status" value="1"/>
</dbReference>
<dbReference type="InterPro" id="IPR050712">
    <property type="entry name" value="NAD(P)H-dep_reductase"/>
</dbReference>
<proteinExistence type="predicted"/>
<dbReference type="AlphaFoldDB" id="A0A024GY56"/>
<dbReference type="STRING" id="861266.ARTSIC4J27_331"/>
<dbReference type="Pfam" id="PF03358">
    <property type="entry name" value="FMN_red"/>
    <property type="match status" value="1"/>
</dbReference>
<evidence type="ECO:0000259" key="1">
    <source>
        <dbReference type="Pfam" id="PF03358"/>
    </source>
</evidence>
<dbReference type="GO" id="GO:0005829">
    <property type="term" value="C:cytosol"/>
    <property type="evidence" value="ECO:0007669"/>
    <property type="project" value="TreeGrafter"/>
</dbReference>
<gene>
    <name evidence="2" type="primary">yieF</name>
    <name evidence="2" type="ORF">ARTSIC4J27_331</name>
</gene>
<protein>
    <submittedName>
        <fullName evidence="2">NADPH-dependent FMN reductase family protein</fullName>
    </submittedName>
</protein>
<dbReference type="Gene3D" id="3.40.50.360">
    <property type="match status" value="1"/>
</dbReference>
<comment type="caution">
    <text evidence="2">The sequence shown here is derived from an EMBL/GenBank/DDBJ whole genome shotgun (WGS) entry which is preliminary data.</text>
</comment>
<feature type="domain" description="NADPH-dependent FMN reductase-like" evidence="1">
    <location>
        <begin position="5"/>
        <end position="148"/>
    </location>
</feature>
<sequence>MAPFKIGYFVGSLATGSINRVLSQALIKLAPEDLEFTEIPIKDLPLYSYDYDANFPPEGRALKEAIEASDGILFVSPEYNRSIPGALKNAIDWGSRPWGSNSFARKPTGIIGASVGSIGTAVMQSSFRSVLSFLDAPQLNAPEAYIHYNADVFGEGGEVKDEGTAKFLSHYMEEYGAFVARVLAANAPGHIGDLEHDSAKLTR</sequence>
<keyword evidence="3" id="KW-1185">Reference proteome</keyword>
<dbReference type="Proteomes" id="UP000035722">
    <property type="component" value="Unassembled WGS sequence"/>
</dbReference>
<dbReference type="GO" id="GO:0010181">
    <property type="term" value="F:FMN binding"/>
    <property type="evidence" value="ECO:0007669"/>
    <property type="project" value="TreeGrafter"/>
</dbReference>
<organism evidence="2 3">
    <name type="scientific">Pseudarthrobacter siccitolerans</name>
    <dbReference type="NCBI Taxonomy" id="861266"/>
    <lineage>
        <taxon>Bacteria</taxon>
        <taxon>Bacillati</taxon>
        <taxon>Actinomycetota</taxon>
        <taxon>Actinomycetes</taxon>
        <taxon>Micrococcales</taxon>
        <taxon>Micrococcaceae</taxon>
        <taxon>Pseudarthrobacter</taxon>
    </lineage>
</organism>
<dbReference type="OrthoDB" id="9812295at2"/>
<dbReference type="InterPro" id="IPR005025">
    <property type="entry name" value="FMN_Rdtase-like_dom"/>
</dbReference>
<dbReference type="PANTHER" id="PTHR30543:SF21">
    <property type="entry name" value="NAD(P)H-DEPENDENT FMN REDUCTASE LOT6"/>
    <property type="match status" value="1"/>
</dbReference>
<dbReference type="RefSeq" id="WP_050053488.1">
    <property type="nucleotide sequence ID" value="NZ_CAQI01000026.1"/>
</dbReference>
<name>A0A024GY56_9MICC</name>
<dbReference type="SUPFAM" id="SSF52218">
    <property type="entry name" value="Flavoproteins"/>
    <property type="match status" value="1"/>
</dbReference>
<dbReference type="GO" id="GO:0016491">
    <property type="term" value="F:oxidoreductase activity"/>
    <property type="evidence" value="ECO:0007669"/>
    <property type="project" value="InterPro"/>
</dbReference>
<dbReference type="InterPro" id="IPR029039">
    <property type="entry name" value="Flavoprotein-like_sf"/>
</dbReference>